<comment type="caution">
    <text evidence="2">The sequence shown here is derived from an EMBL/GenBank/DDBJ whole genome shotgun (WGS) entry which is preliminary data.</text>
</comment>
<protein>
    <submittedName>
        <fullName evidence="2">Uncharacterized protein</fullName>
    </submittedName>
</protein>
<dbReference type="EMBL" id="CAJOBO010005742">
    <property type="protein sequence ID" value="CAF4550068.1"/>
    <property type="molecule type" value="Genomic_DNA"/>
</dbReference>
<evidence type="ECO:0000256" key="1">
    <source>
        <dbReference type="SAM" id="Phobius"/>
    </source>
</evidence>
<keyword evidence="1" id="KW-1133">Transmembrane helix</keyword>
<organism evidence="2 3">
    <name type="scientific">Rotaria socialis</name>
    <dbReference type="NCBI Taxonomy" id="392032"/>
    <lineage>
        <taxon>Eukaryota</taxon>
        <taxon>Metazoa</taxon>
        <taxon>Spiralia</taxon>
        <taxon>Gnathifera</taxon>
        <taxon>Rotifera</taxon>
        <taxon>Eurotatoria</taxon>
        <taxon>Bdelloidea</taxon>
        <taxon>Philodinida</taxon>
        <taxon>Philodinidae</taxon>
        <taxon>Rotaria</taxon>
    </lineage>
</organism>
<dbReference type="Proteomes" id="UP000663851">
    <property type="component" value="Unassembled WGS sequence"/>
</dbReference>
<keyword evidence="1" id="KW-0472">Membrane</keyword>
<accession>A0A820YS52</accession>
<evidence type="ECO:0000313" key="3">
    <source>
        <dbReference type="Proteomes" id="UP000663851"/>
    </source>
</evidence>
<name>A0A820YS52_9BILA</name>
<feature type="non-terminal residue" evidence="2">
    <location>
        <position position="1"/>
    </location>
</feature>
<keyword evidence="1" id="KW-0812">Transmembrane</keyword>
<dbReference type="AlphaFoldDB" id="A0A820YS52"/>
<evidence type="ECO:0000313" key="2">
    <source>
        <dbReference type="EMBL" id="CAF4550068.1"/>
    </source>
</evidence>
<sequence length="415" mass="45537">MMQQKNTEAIAVQQMDESELTATDRSVTIDKASRLSSPIAPIVGFCCLGFVLLLIVSIIVLSLLPVYLTSRDVTVATKSETYTFDLALSNGATLSVGESNAEQRAVLQTVLQNQLNSDSTTKSSKITVVSATGIASAKRRKRQSQALATFVRIVAILEYLPRVRIRNVYISILNNFVLTASIVINGTRILSRRSLYEGGAPAGIVYIDSHKIAAKKGNITSVSFYIDQTCALSTVEFGAFNLINRDLEHNRAQLLLTETSGSLKMGATNEIKPYMHLITIQLCNGDVTNNERTGNCQGTQFPILPHQYLGIRSDKCRLGYASTPVDRVLATTWEPENGLDAFATRYQQFNYLPSAYTILQSVTIDSLESNIKKSIEGQKSMINTIPRVLFLGSYPPRKCGLATFLADLTENYPGP</sequence>
<gene>
    <name evidence="2" type="ORF">HFQ381_LOCUS30827</name>
</gene>
<reference evidence="2" key="1">
    <citation type="submission" date="2021-02" db="EMBL/GenBank/DDBJ databases">
        <authorList>
            <person name="Nowell W R."/>
        </authorList>
    </citation>
    <scope>NUCLEOTIDE SEQUENCE</scope>
</reference>
<proteinExistence type="predicted"/>
<feature type="transmembrane region" description="Helical" evidence="1">
    <location>
        <begin position="42"/>
        <end position="68"/>
    </location>
</feature>